<proteinExistence type="predicted"/>
<protein>
    <submittedName>
        <fullName evidence="1">Uncharacterized protein</fullName>
    </submittedName>
</protein>
<dbReference type="RefSeq" id="WP_006805750.1">
    <property type="nucleotide sequence ID" value="NZ_GG700633.1"/>
</dbReference>
<dbReference type="HOGENOM" id="CLU_3169755_0_0_0"/>
<dbReference type="EMBL" id="ACVB02000026">
    <property type="protein sequence ID" value="EEX73779.1"/>
    <property type="molecule type" value="Genomic_DNA"/>
</dbReference>
<reference evidence="1 2" key="1">
    <citation type="submission" date="2009-09" db="EMBL/GenBank/DDBJ databases">
        <authorList>
            <person name="Weinstock G."/>
            <person name="Sodergren E."/>
            <person name="Clifton S."/>
            <person name="Fulton L."/>
            <person name="Fulton B."/>
            <person name="Courtney L."/>
            <person name="Fronick C."/>
            <person name="Harrison M."/>
            <person name="Strong C."/>
            <person name="Farmer C."/>
            <person name="Delahaunty K."/>
            <person name="Markovic C."/>
            <person name="Hall O."/>
            <person name="Minx P."/>
            <person name="Tomlinson C."/>
            <person name="Mitreva M."/>
            <person name="Nelson J."/>
            <person name="Hou S."/>
            <person name="Wollam A."/>
            <person name="Pepin K.H."/>
            <person name="Johnson M."/>
            <person name="Bhonagiri V."/>
            <person name="Nash W.E."/>
            <person name="Warren W."/>
            <person name="Chinwalla A."/>
            <person name="Mardis E.R."/>
            <person name="Wilson R.K."/>
        </authorList>
    </citation>
    <scope>NUCLEOTIDE SEQUENCE [LARGE SCALE GENOMIC DNA]</scope>
    <source>
        <strain evidence="1 2">F0254</strain>
    </source>
</reference>
<gene>
    <name evidence="1" type="ORF">GCWU000323_02458</name>
</gene>
<evidence type="ECO:0000313" key="2">
    <source>
        <dbReference type="Proteomes" id="UP000006233"/>
    </source>
</evidence>
<comment type="caution">
    <text evidence="1">The sequence shown here is derived from an EMBL/GenBank/DDBJ whole genome shotgun (WGS) entry which is preliminary data.</text>
</comment>
<dbReference type="AlphaFoldDB" id="C9N0U2"/>
<dbReference type="Proteomes" id="UP000006233">
    <property type="component" value="Unassembled WGS sequence"/>
</dbReference>
<dbReference type="STRING" id="634994.GCWU000323_02458"/>
<sequence>MGNKKRKKNIKIKILKIMRKIFIREKNLIIKKKIRKLKRWNLRKSVN</sequence>
<organism evidence="1 2">
    <name type="scientific">Leptotrichia hofstadii F0254</name>
    <dbReference type="NCBI Taxonomy" id="634994"/>
    <lineage>
        <taxon>Bacteria</taxon>
        <taxon>Fusobacteriati</taxon>
        <taxon>Fusobacteriota</taxon>
        <taxon>Fusobacteriia</taxon>
        <taxon>Fusobacteriales</taxon>
        <taxon>Leptotrichiaceae</taxon>
        <taxon>Leptotrichia</taxon>
    </lineage>
</organism>
<name>C9N0U2_9FUSO</name>
<accession>C9N0U2</accession>
<evidence type="ECO:0000313" key="1">
    <source>
        <dbReference type="EMBL" id="EEX73779.1"/>
    </source>
</evidence>